<reference evidence="7 8" key="1">
    <citation type="journal article" date="2013" name="PLoS Genet.">
        <title>Distinctive expansion of potential virulence genes in the genome of the oomycete fish pathogen Saprolegnia parasitica.</title>
        <authorList>
            <person name="Jiang R.H."/>
            <person name="de Bruijn I."/>
            <person name="Haas B.J."/>
            <person name="Belmonte R."/>
            <person name="Lobach L."/>
            <person name="Christie J."/>
            <person name="van den Ackerveken G."/>
            <person name="Bottin A."/>
            <person name="Bulone V."/>
            <person name="Diaz-Moreno S.M."/>
            <person name="Dumas B."/>
            <person name="Fan L."/>
            <person name="Gaulin E."/>
            <person name="Govers F."/>
            <person name="Grenville-Briggs L.J."/>
            <person name="Horner N.R."/>
            <person name="Levin J.Z."/>
            <person name="Mammella M."/>
            <person name="Meijer H.J."/>
            <person name="Morris P."/>
            <person name="Nusbaum C."/>
            <person name="Oome S."/>
            <person name="Phillips A.J."/>
            <person name="van Rooyen D."/>
            <person name="Rzeszutek E."/>
            <person name="Saraiva M."/>
            <person name="Secombes C.J."/>
            <person name="Seidl M.F."/>
            <person name="Snel B."/>
            <person name="Stassen J.H."/>
            <person name="Sykes S."/>
            <person name="Tripathy S."/>
            <person name="van den Berg H."/>
            <person name="Vega-Arreguin J.C."/>
            <person name="Wawra S."/>
            <person name="Young S.K."/>
            <person name="Zeng Q."/>
            <person name="Dieguez-Uribeondo J."/>
            <person name="Russ C."/>
            <person name="Tyler B.M."/>
            <person name="van West P."/>
        </authorList>
    </citation>
    <scope>NUCLEOTIDE SEQUENCE [LARGE SCALE GENOMIC DNA]</scope>
    <source>
        <strain evidence="7 8">CBS 223.65</strain>
    </source>
</reference>
<evidence type="ECO:0000259" key="5">
    <source>
        <dbReference type="SMART" id="SM00385"/>
    </source>
</evidence>
<protein>
    <recommendedName>
        <fullName evidence="9">Cyclin N-terminal domain-containing protein</fullName>
    </recommendedName>
</protein>
<dbReference type="OMA" id="LLDYKCL"/>
<dbReference type="SUPFAM" id="SSF47954">
    <property type="entry name" value="Cyclin-like"/>
    <property type="match status" value="2"/>
</dbReference>
<evidence type="ECO:0000256" key="3">
    <source>
        <dbReference type="ARBA" id="ARBA00023306"/>
    </source>
</evidence>
<proteinExistence type="inferred from homology"/>
<dbReference type="PIRSF" id="PIRSF001771">
    <property type="entry name" value="Cyclin_A_B_D_E"/>
    <property type="match status" value="1"/>
</dbReference>
<dbReference type="CDD" id="cd20507">
    <property type="entry name" value="CYCLIN_CCNB1-like_rpt1"/>
    <property type="match status" value="1"/>
</dbReference>
<dbReference type="InterPro" id="IPR046965">
    <property type="entry name" value="Cyclin_A/B-like"/>
</dbReference>
<evidence type="ECO:0000256" key="1">
    <source>
        <dbReference type="ARBA" id="ARBA00022618"/>
    </source>
</evidence>
<dbReference type="AlphaFoldDB" id="A0A067CE76"/>
<dbReference type="GO" id="GO:0051301">
    <property type="term" value="P:cell division"/>
    <property type="evidence" value="ECO:0007669"/>
    <property type="project" value="UniProtKB-KW"/>
</dbReference>
<gene>
    <name evidence="7" type="ORF">SPRG_06114</name>
</gene>
<dbReference type="GO" id="GO:0044772">
    <property type="term" value="P:mitotic cell cycle phase transition"/>
    <property type="evidence" value="ECO:0007669"/>
    <property type="project" value="InterPro"/>
</dbReference>
<dbReference type="InterPro" id="IPR006671">
    <property type="entry name" value="Cyclin_N"/>
</dbReference>
<evidence type="ECO:0000256" key="2">
    <source>
        <dbReference type="ARBA" id="ARBA00023127"/>
    </source>
</evidence>
<dbReference type="KEGG" id="spar:SPRG_06114"/>
<dbReference type="STRING" id="695850.A0A067CE76"/>
<dbReference type="VEuPathDB" id="FungiDB:SPRG_06114"/>
<dbReference type="OrthoDB" id="5590282at2759"/>
<dbReference type="GeneID" id="24128479"/>
<name>A0A067CE76_SAPPC</name>
<accession>A0A067CE76</accession>
<keyword evidence="3" id="KW-0131">Cell cycle</keyword>
<dbReference type="PANTHER" id="PTHR10177">
    <property type="entry name" value="CYCLINS"/>
    <property type="match status" value="1"/>
</dbReference>
<dbReference type="Proteomes" id="UP000030745">
    <property type="component" value="Unassembled WGS sequence"/>
</dbReference>
<evidence type="ECO:0000313" key="7">
    <source>
        <dbReference type="EMBL" id="KDO29059.1"/>
    </source>
</evidence>
<keyword evidence="1" id="KW-0132">Cell division</keyword>
<keyword evidence="2 4" id="KW-0195">Cyclin</keyword>
<dbReference type="Pfam" id="PF02984">
    <property type="entry name" value="Cyclin_C"/>
    <property type="match status" value="1"/>
</dbReference>
<keyword evidence="8" id="KW-1185">Reference proteome</keyword>
<dbReference type="InterPro" id="IPR039361">
    <property type="entry name" value="Cyclin"/>
</dbReference>
<comment type="similarity">
    <text evidence="4">Belongs to the cyclin family.</text>
</comment>
<organism evidence="7 8">
    <name type="scientific">Saprolegnia parasitica (strain CBS 223.65)</name>
    <dbReference type="NCBI Taxonomy" id="695850"/>
    <lineage>
        <taxon>Eukaryota</taxon>
        <taxon>Sar</taxon>
        <taxon>Stramenopiles</taxon>
        <taxon>Oomycota</taxon>
        <taxon>Saprolegniomycetes</taxon>
        <taxon>Saprolegniales</taxon>
        <taxon>Saprolegniaceae</taxon>
        <taxon>Saprolegnia</taxon>
    </lineage>
</organism>
<dbReference type="GO" id="GO:0016538">
    <property type="term" value="F:cyclin-dependent protein serine/threonine kinase regulator activity"/>
    <property type="evidence" value="ECO:0007669"/>
    <property type="project" value="InterPro"/>
</dbReference>
<evidence type="ECO:0000313" key="8">
    <source>
        <dbReference type="Proteomes" id="UP000030745"/>
    </source>
</evidence>
<dbReference type="Pfam" id="PF00134">
    <property type="entry name" value="Cyclin_N"/>
    <property type="match status" value="1"/>
</dbReference>
<dbReference type="SMART" id="SM01332">
    <property type="entry name" value="Cyclin_C"/>
    <property type="match status" value="1"/>
</dbReference>
<dbReference type="FunFam" id="1.10.472.10:FF:000001">
    <property type="entry name" value="G2/mitotic-specific cyclin"/>
    <property type="match status" value="1"/>
</dbReference>
<dbReference type="InterPro" id="IPR004367">
    <property type="entry name" value="Cyclin_C-dom"/>
</dbReference>
<dbReference type="Gene3D" id="1.10.472.10">
    <property type="entry name" value="Cyclin-like"/>
    <property type="match status" value="2"/>
</dbReference>
<dbReference type="InterPro" id="IPR036915">
    <property type="entry name" value="Cyclin-like_sf"/>
</dbReference>
<dbReference type="RefSeq" id="XP_012200229.1">
    <property type="nucleotide sequence ID" value="XM_012344839.1"/>
</dbReference>
<feature type="domain" description="Cyclin C-terminal" evidence="6">
    <location>
        <begin position="261"/>
        <end position="384"/>
    </location>
</feature>
<feature type="domain" description="Cyclin-like" evidence="5">
    <location>
        <begin position="265"/>
        <end position="348"/>
    </location>
</feature>
<dbReference type="SMART" id="SM00385">
    <property type="entry name" value="CYCLIN"/>
    <property type="match status" value="2"/>
</dbReference>
<dbReference type="InterPro" id="IPR013763">
    <property type="entry name" value="Cyclin-like_dom"/>
</dbReference>
<evidence type="ECO:0000259" key="6">
    <source>
        <dbReference type="SMART" id="SM01332"/>
    </source>
</evidence>
<feature type="domain" description="Cyclin-like" evidence="5">
    <location>
        <begin position="167"/>
        <end position="252"/>
    </location>
</feature>
<evidence type="ECO:0000256" key="4">
    <source>
        <dbReference type="RuleBase" id="RU000383"/>
    </source>
</evidence>
<sequence>MQQYQSNDENVVPTALRARPTRVFKPLGSRSLKQHGEKVGPPKVAQTFKRSALGEITNNKLTAQVAQSTKLLRDGQKVARRQEVIRRTSLVKEEVPIKSELGIEPELEAYNPYDIDSKDKGDELACSQYAADIHKYYFEVEKTRMPNPSYMTDHCDVNIKMRGILVDWLVDVHYKYHLEPQTLHIAVNLVDRHLEKNVTLQRARLQLVGVTSLFIASKYEEIYPPEAEDFIKITDNAYDLKDLFKMEEELLASIGYRVTSPTSFQFMNRFLKASATEDPKMRHYAHYIVDRCMQEYKFLKYRPSMLAATAVYLTRTYMSASPVWSATAEHHSTYSEAALAACMNDVSTMLLTASLGVGKSAKLTAVKRKFAKEKYHSVSLFQLKHSDA</sequence>
<evidence type="ECO:0008006" key="9">
    <source>
        <dbReference type="Google" id="ProtNLM"/>
    </source>
</evidence>
<dbReference type="EMBL" id="KK583208">
    <property type="protein sequence ID" value="KDO29059.1"/>
    <property type="molecule type" value="Genomic_DNA"/>
</dbReference>